<dbReference type="GO" id="GO:0016747">
    <property type="term" value="F:acyltransferase activity, transferring groups other than amino-acyl groups"/>
    <property type="evidence" value="ECO:0007669"/>
    <property type="project" value="InterPro"/>
</dbReference>
<evidence type="ECO:0000313" key="8">
    <source>
        <dbReference type="EMBL" id="PWQ95583.1"/>
    </source>
</evidence>
<evidence type="ECO:0000256" key="4">
    <source>
        <dbReference type="ARBA" id="ARBA00022679"/>
    </source>
</evidence>
<evidence type="ECO:0000313" key="9">
    <source>
        <dbReference type="Proteomes" id="UP000245539"/>
    </source>
</evidence>
<sequence length="167" mass="18328">MPLTIEVLSKKHSRTSFSCGDEALDNYLLKVARQHIDKGISRTFVLVDSAMPTEILGYMTITVCEVASTEIPQNLAKKYPSIIPAAKLARLAISANIQQQGYGQLMLIDAMKKTVAAAQNIGIAGLFVDAKHEAAKQYYEQFGFLSLPEQLDNLFLPIATIGKLLNE</sequence>
<dbReference type="InterPro" id="IPR016181">
    <property type="entry name" value="Acyl_CoA_acyltransferase"/>
</dbReference>
<evidence type="ECO:0000256" key="6">
    <source>
        <dbReference type="ARBA" id="ARBA00049880"/>
    </source>
</evidence>
<dbReference type="Pfam" id="PF13673">
    <property type="entry name" value="Acetyltransf_10"/>
    <property type="match status" value="1"/>
</dbReference>
<name>A0A317CE34_9GAMM</name>
<feature type="domain" description="N-acetyltransferase" evidence="7">
    <location>
        <begin position="86"/>
        <end position="145"/>
    </location>
</feature>
<dbReference type="PANTHER" id="PTHR36449:SF1">
    <property type="entry name" value="ACETYLTRANSFERASE"/>
    <property type="match status" value="1"/>
</dbReference>
<dbReference type="OrthoDB" id="9799147at2"/>
<dbReference type="RefSeq" id="WP_109838339.1">
    <property type="nucleotide sequence ID" value="NZ_QGKM01000043.1"/>
</dbReference>
<accession>A0A317CE34</accession>
<comment type="caution">
    <text evidence="8">The sequence shown here is derived from an EMBL/GenBank/DDBJ whole genome shotgun (WGS) entry which is preliminary data.</text>
</comment>
<keyword evidence="4 8" id="KW-0808">Transferase</keyword>
<dbReference type="EMBL" id="QGKM01000043">
    <property type="protein sequence ID" value="PWQ95583.1"/>
    <property type="molecule type" value="Genomic_DNA"/>
</dbReference>
<keyword evidence="9" id="KW-1185">Reference proteome</keyword>
<dbReference type="Proteomes" id="UP000245539">
    <property type="component" value="Unassembled WGS sequence"/>
</dbReference>
<dbReference type="SUPFAM" id="SSF55729">
    <property type="entry name" value="Acyl-CoA N-acyltransferases (Nat)"/>
    <property type="match status" value="1"/>
</dbReference>
<evidence type="ECO:0000256" key="1">
    <source>
        <dbReference type="ARBA" id="ARBA00009342"/>
    </source>
</evidence>
<keyword evidence="3" id="KW-1277">Toxin-antitoxin system</keyword>
<dbReference type="InterPro" id="IPR000182">
    <property type="entry name" value="GNAT_dom"/>
</dbReference>
<evidence type="ECO:0000259" key="7">
    <source>
        <dbReference type="Pfam" id="PF13673"/>
    </source>
</evidence>
<keyword evidence="2" id="KW-0678">Repressor</keyword>
<keyword evidence="5" id="KW-0012">Acyltransferase</keyword>
<dbReference type="AlphaFoldDB" id="A0A317CE34"/>
<dbReference type="Gene3D" id="3.40.630.30">
    <property type="match status" value="1"/>
</dbReference>
<evidence type="ECO:0000256" key="3">
    <source>
        <dbReference type="ARBA" id="ARBA00022649"/>
    </source>
</evidence>
<comment type="similarity">
    <text evidence="1">Belongs to the acetyltransferase family. GNAT subfamily.</text>
</comment>
<gene>
    <name evidence="8" type="ORF">DKW60_14285</name>
</gene>
<dbReference type="PANTHER" id="PTHR36449">
    <property type="entry name" value="ACETYLTRANSFERASE-RELATED"/>
    <property type="match status" value="1"/>
</dbReference>
<proteinExistence type="inferred from homology"/>
<protein>
    <submittedName>
        <fullName evidence="8">GNAT family N-acetyltransferase</fullName>
    </submittedName>
</protein>
<evidence type="ECO:0000256" key="2">
    <source>
        <dbReference type="ARBA" id="ARBA00022491"/>
    </source>
</evidence>
<evidence type="ECO:0000256" key="5">
    <source>
        <dbReference type="ARBA" id="ARBA00023315"/>
    </source>
</evidence>
<reference evidence="8 9" key="1">
    <citation type="submission" date="2018-05" db="EMBL/GenBank/DDBJ databases">
        <title>Leucothrix arctica sp. nov., isolated from Arctic seawater.</title>
        <authorList>
            <person name="Choi A."/>
            <person name="Baek K."/>
        </authorList>
    </citation>
    <scope>NUCLEOTIDE SEQUENCE [LARGE SCALE GENOMIC DNA]</scope>
    <source>
        <strain evidence="8 9">JCM 18388</strain>
    </source>
</reference>
<comment type="catalytic activity">
    <reaction evidence="6">
        <text>glycyl-tRNA(Gly) + acetyl-CoA = N-acetylglycyl-tRNA(Gly) + CoA + H(+)</text>
        <dbReference type="Rhea" id="RHEA:81867"/>
        <dbReference type="Rhea" id="RHEA-COMP:9683"/>
        <dbReference type="Rhea" id="RHEA-COMP:19766"/>
        <dbReference type="ChEBI" id="CHEBI:15378"/>
        <dbReference type="ChEBI" id="CHEBI:57287"/>
        <dbReference type="ChEBI" id="CHEBI:57288"/>
        <dbReference type="ChEBI" id="CHEBI:78522"/>
        <dbReference type="ChEBI" id="CHEBI:232036"/>
    </reaction>
</comment>
<organism evidence="8 9">
    <name type="scientific">Leucothrix pacifica</name>
    <dbReference type="NCBI Taxonomy" id="1247513"/>
    <lineage>
        <taxon>Bacteria</taxon>
        <taxon>Pseudomonadati</taxon>
        <taxon>Pseudomonadota</taxon>
        <taxon>Gammaproteobacteria</taxon>
        <taxon>Thiotrichales</taxon>
        <taxon>Thiotrichaceae</taxon>
        <taxon>Leucothrix</taxon>
    </lineage>
</organism>